<evidence type="ECO:0000256" key="3">
    <source>
        <dbReference type="ARBA" id="ARBA00022448"/>
    </source>
</evidence>
<keyword evidence="5 9" id="KW-0812">Transmembrane</keyword>
<dbReference type="PANTHER" id="PTHR32024">
    <property type="entry name" value="TRK SYSTEM POTASSIUM UPTAKE PROTEIN TRKG-RELATED"/>
    <property type="match status" value="1"/>
</dbReference>
<keyword evidence="4" id="KW-1003">Cell membrane</keyword>
<name>A0A645IUG0_9ZZZZ</name>
<dbReference type="InterPro" id="IPR003445">
    <property type="entry name" value="Cat_transpt"/>
</dbReference>
<evidence type="ECO:0000313" key="10">
    <source>
        <dbReference type="EMBL" id="MPN54796.1"/>
    </source>
</evidence>
<feature type="transmembrane region" description="Helical" evidence="9">
    <location>
        <begin position="20"/>
        <end position="39"/>
    </location>
</feature>
<protein>
    <submittedName>
        <fullName evidence="10">Trk system potassium uptake protein TrkG</fullName>
    </submittedName>
</protein>
<evidence type="ECO:0000256" key="5">
    <source>
        <dbReference type="ARBA" id="ARBA00022692"/>
    </source>
</evidence>
<evidence type="ECO:0000256" key="9">
    <source>
        <dbReference type="SAM" id="Phobius"/>
    </source>
</evidence>
<dbReference type="PANTHER" id="PTHR32024:SF2">
    <property type="entry name" value="TRK SYSTEM POTASSIUM UPTAKE PROTEIN TRKG-RELATED"/>
    <property type="match status" value="1"/>
</dbReference>
<evidence type="ECO:0000256" key="8">
    <source>
        <dbReference type="ARBA" id="ARBA00023136"/>
    </source>
</evidence>
<gene>
    <name evidence="10" type="primary">trkG_19</name>
    <name evidence="10" type="ORF">SDC9_202473</name>
</gene>
<dbReference type="EMBL" id="VSSQ01123373">
    <property type="protein sequence ID" value="MPN54796.1"/>
    <property type="molecule type" value="Genomic_DNA"/>
</dbReference>
<evidence type="ECO:0000256" key="7">
    <source>
        <dbReference type="ARBA" id="ARBA00023065"/>
    </source>
</evidence>
<dbReference type="GO" id="GO:0005886">
    <property type="term" value="C:plasma membrane"/>
    <property type="evidence" value="ECO:0007669"/>
    <property type="project" value="UniProtKB-SubCell"/>
</dbReference>
<keyword evidence="8 9" id="KW-0472">Membrane</keyword>
<proteinExistence type="inferred from homology"/>
<dbReference type="Pfam" id="PF02386">
    <property type="entry name" value="TrkH"/>
    <property type="match status" value="1"/>
</dbReference>
<evidence type="ECO:0000256" key="2">
    <source>
        <dbReference type="ARBA" id="ARBA00009137"/>
    </source>
</evidence>
<accession>A0A645IUG0</accession>
<evidence type="ECO:0000256" key="4">
    <source>
        <dbReference type="ARBA" id="ARBA00022475"/>
    </source>
</evidence>
<organism evidence="10">
    <name type="scientific">bioreactor metagenome</name>
    <dbReference type="NCBI Taxonomy" id="1076179"/>
    <lineage>
        <taxon>unclassified sequences</taxon>
        <taxon>metagenomes</taxon>
        <taxon>ecological metagenomes</taxon>
    </lineage>
</organism>
<dbReference type="GO" id="GO:0008324">
    <property type="term" value="F:monoatomic cation transmembrane transporter activity"/>
    <property type="evidence" value="ECO:0007669"/>
    <property type="project" value="InterPro"/>
</dbReference>
<dbReference type="AlphaFoldDB" id="A0A645IUG0"/>
<keyword evidence="3" id="KW-0813">Transport</keyword>
<feature type="transmembrane region" description="Helical" evidence="9">
    <location>
        <begin position="80"/>
        <end position="105"/>
    </location>
</feature>
<sequence length="108" mass="12018">MKAIKVDGKSIDTDTLKSILIFFFAYVMIIVFAVIIVSLDNFDFMTSFSAIMATISNIGPGFQVVGPMGNYADFSNLSKIVMTFCMIVGRLEVIPVLVLFAPSIWRRH</sequence>
<comment type="similarity">
    <text evidence="2">Belongs to the TrkH potassium transport family.</text>
</comment>
<evidence type="ECO:0000256" key="1">
    <source>
        <dbReference type="ARBA" id="ARBA00004651"/>
    </source>
</evidence>
<dbReference type="GO" id="GO:0030001">
    <property type="term" value="P:metal ion transport"/>
    <property type="evidence" value="ECO:0007669"/>
    <property type="project" value="UniProtKB-ARBA"/>
</dbReference>
<evidence type="ECO:0000256" key="6">
    <source>
        <dbReference type="ARBA" id="ARBA00022989"/>
    </source>
</evidence>
<comment type="caution">
    <text evidence="10">The sequence shown here is derived from an EMBL/GenBank/DDBJ whole genome shotgun (WGS) entry which is preliminary data.</text>
</comment>
<reference evidence="10" key="1">
    <citation type="submission" date="2019-08" db="EMBL/GenBank/DDBJ databases">
        <authorList>
            <person name="Kucharzyk K."/>
            <person name="Murdoch R.W."/>
            <person name="Higgins S."/>
            <person name="Loffler F."/>
        </authorList>
    </citation>
    <scope>NUCLEOTIDE SEQUENCE</scope>
</reference>
<comment type="subcellular location">
    <subcellularLocation>
        <location evidence="1">Cell membrane</location>
        <topology evidence="1">Multi-pass membrane protein</topology>
    </subcellularLocation>
</comment>
<keyword evidence="6 9" id="KW-1133">Transmembrane helix</keyword>
<keyword evidence="7" id="KW-0406">Ion transport</keyword>